<dbReference type="InterPro" id="IPR012668">
    <property type="entry name" value="CHP02466"/>
</dbReference>
<dbReference type="Gene3D" id="2.60.120.620">
    <property type="entry name" value="q2cbj1_9rhob like domain"/>
    <property type="match status" value="1"/>
</dbReference>
<dbReference type="Pfam" id="PF13759">
    <property type="entry name" value="2OG-FeII_Oxy_5"/>
    <property type="match status" value="1"/>
</dbReference>
<organism evidence="1 2">
    <name type="scientific">Marinibaculum pumilum</name>
    <dbReference type="NCBI Taxonomy" id="1766165"/>
    <lineage>
        <taxon>Bacteria</taxon>
        <taxon>Pseudomonadati</taxon>
        <taxon>Pseudomonadota</taxon>
        <taxon>Alphaproteobacteria</taxon>
        <taxon>Rhodospirillales</taxon>
        <taxon>Rhodospirillaceae</taxon>
        <taxon>Marinibaculum</taxon>
    </lineage>
</organism>
<dbReference type="Proteomes" id="UP001595528">
    <property type="component" value="Unassembled WGS sequence"/>
</dbReference>
<keyword evidence="2" id="KW-1185">Reference proteome</keyword>
<dbReference type="NCBIfam" id="TIGR02466">
    <property type="entry name" value="TIGR02466 family protein"/>
    <property type="match status" value="1"/>
</dbReference>
<sequence>MAQPITIKEFQPRAYFPTPVALVSLANAERLNADLKRIVLEREAQDSGGTEHSNLGGWQSDWELADWGGPPAQVLLQAARAAADRLTGNRMGQPVKVEWKMNAWANINRTGHANEFHTHPGAYWSGAYYVEDGGIGEDPSLGGEFELQDPRGIGPAMYAPNLAFTLPGMQSVGASELISPRAGNMLIFPAWLSHAVRPYRGKGMRISIAFNMSV</sequence>
<accession>A0ABV7KXU5</accession>
<dbReference type="RefSeq" id="WP_379899382.1">
    <property type="nucleotide sequence ID" value="NZ_JBHRTR010000020.1"/>
</dbReference>
<evidence type="ECO:0000313" key="2">
    <source>
        <dbReference type="Proteomes" id="UP001595528"/>
    </source>
</evidence>
<evidence type="ECO:0000313" key="1">
    <source>
        <dbReference type="EMBL" id="MFC3227221.1"/>
    </source>
</evidence>
<comment type="caution">
    <text evidence="1">The sequence shown here is derived from an EMBL/GenBank/DDBJ whole genome shotgun (WGS) entry which is preliminary data.</text>
</comment>
<dbReference type="EMBL" id="JBHRTR010000020">
    <property type="protein sequence ID" value="MFC3227221.1"/>
    <property type="molecule type" value="Genomic_DNA"/>
</dbReference>
<gene>
    <name evidence="1" type="ORF">ACFOGJ_08280</name>
</gene>
<proteinExistence type="predicted"/>
<protein>
    <submittedName>
        <fullName evidence="1">TIGR02466 family protein</fullName>
    </submittedName>
</protein>
<name>A0ABV7KXU5_9PROT</name>
<reference evidence="2" key="1">
    <citation type="journal article" date="2019" name="Int. J. Syst. Evol. Microbiol.">
        <title>The Global Catalogue of Microorganisms (GCM) 10K type strain sequencing project: providing services to taxonomists for standard genome sequencing and annotation.</title>
        <authorList>
            <consortium name="The Broad Institute Genomics Platform"/>
            <consortium name="The Broad Institute Genome Sequencing Center for Infectious Disease"/>
            <person name="Wu L."/>
            <person name="Ma J."/>
        </authorList>
    </citation>
    <scope>NUCLEOTIDE SEQUENCE [LARGE SCALE GENOMIC DNA]</scope>
    <source>
        <strain evidence="2">KCTC 42964</strain>
    </source>
</reference>